<dbReference type="Proteomes" id="UP001162131">
    <property type="component" value="Unassembled WGS sequence"/>
</dbReference>
<name>A0AAU9J854_9CILI</name>
<dbReference type="InterPro" id="IPR019369">
    <property type="entry name" value="Efm5/EEF1AKMT1"/>
</dbReference>
<evidence type="ECO:0000256" key="4">
    <source>
        <dbReference type="ARBA" id="ARBA00022679"/>
    </source>
</evidence>
<evidence type="ECO:0000313" key="5">
    <source>
        <dbReference type="EMBL" id="CAG9323425.1"/>
    </source>
</evidence>
<dbReference type="PANTHER" id="PTHR13200:SF0">
    <property type="entry name" value="EEF1A LYSINE METHYLTRANSFERASE 1"/>
    <property type="match status" value="1"/>
</dbReference>
<evidence type="ECO:0000256" key="1">
    <source>
        <dbReference type="ARBA" id="ARBA00004496"/>
    </source>
</evidence>
<gene>
    <name evidence="5" type="ORF">BSTOLATCC_MIC34075</name>
</gene>
<dbReference type="GO" id="GO:0032259">
    <property type="term" value="P:methylation"/>
    <property type="evidence" value="ECO:0007669"/>
    <property type="project" value="UniProtKB-KW"/>
</dbReference>
<comment type="subcellular location">
    <subcellularLocation>
        <location evidence="1">Cytoplasm</location>
    </subcellularLocation>
</comment>
<dbReference type="PANTHER" id="PTHR13200">
    <property type="entry name" value="EEF1A LYSINE METHYLTRANSFERASE 1"/>
    <property type="match status" value="1"/>
</dbReference>
<evidence type="ECO:0008006" key="7">
    <source>
        <dbReference type="Google" id="ProtNLM"/>
    </source>
</evidence>
<sequence length="180" mass="21570">MIQQRSMFADGFVERHDLEQYFWTEKTVSNLIHAIESYTNLLCIATPSLAHALHEEGREEALYDIDTRFSYLPKFRYYDLLNPEDVSEEFRIVVFDPPFFYIPMHKVFEAVCKVVSYNFNTKIMIAFLRREQNELFQYFRAFNIKPTNFLLEYATVSPNKWRNYCLYSNVDLPGIKRLNK</sequence>
<dbReference type="GO" id="GO:0016279">
    <property type="term" value="F:protein-lysine N-methyltransferase activity"/>
    <property type="evidence" value="ECO:0007669"/>
    <property type="project" value="InterPro"/>
</dbReference>
<keyword evidence="3" id="KW-0489">Methyltransferase</keyword>
<dbReference type="InterPro" id="IPR041370">
    <property type="entry name" value="Mlase_EEF1AKMT1/ZCCHC4"/>
</dbReference>
<keyword evidence="6" id="KW-1185">Reference proteome</keyword>
<dbReference type="EMBL" id="CAJZBQ010000034">
    <property type="protein sequence ID" value="CAG9323425.1"/>
    <property type="molecule type" value="Genomic_DNA"/>
</dbReference>
<protein>
    <recommendedName>
        <fullName evidence="7">N6-adenine methyltransferase</fullName>
    </recommendedName>
</protein>
<proteinExistence type="predicted"/>
<accession>A0AAU9J854</accession>
<dbReference type="AlphaFoldDB" id="A0AAU9J854"/>
<dbReference type="Pfam" id="PF10237">
    <property type="entry name" value="N6-adenineMlase"/>
    <property type="match status" value="1"/>
</dbReference>
<keyword evidence="2" id="KW-0963">Cytoplasm</keyword>
<organism evidence="5 6">
    <name type="scientific">Blepharisma stoltei</name>
    <dbReference type="NCBI Taxonomy" id="1481888"/>
    <lineage>
        <taxon>Eukaryota</taxon>
        <taxon>Sar</taxon>
        <taxon>Alveolata</taxon>
        <taxon>Ciliophora</taxon>
        <taxon>Postciliodesmatophora</taxon>
        <taxon>Heterotrichea</taxon>
        <taxon>Heterotrichida</taxon>
        <taxon>Blepharismidae</taxon>
        <taxon>Blepharisma</taxon>
    </lineage>
</organism>
<dbReference type="GO" id="GO:0005737">
    <property type="term" value="C:cytoplasm"/>
    <property type="evidence" value="ECO:0007669"/>
    <property type="project" value="UniProtKB-SubCell"/>
</dbReference>
<keyword evidence="4" id="KW-0808">Transferase</keyword>
<evidence type="ECO:0000313" key="6">
    <source>
        <dbReference type="Proteomes" id="UP001162131"/>
    </source>
</evidence>
<comment type="caution">
    <text evidence="5">The sequence shown here is derived from an EMBL/GenBank/DDBJ whole genome shotgun (WGS) entry which is preliminary data.</text>
</comment>
<evidence type="ECO:0000256" key="3">
    <source>
        <dbReference type="ARBA" id="ARBA00022603"/>
    </source>
</evidence>
<reference evidence="5" key="1">
    <citation type="submission" date="2021-09" db="EMBL/GenBank/DDBJ databases">
        <authorList>
            <consortium name="AG Swart"/>
            <person name="Singh M."/>
            <person name="Singh A."/>
            <person name="Seah K."/>
            <person name="Emmerich C."/>
        </authorList>
    </citation>
    <scope>NUCLEOTIDE SEQUENCE</scope>
    <source>
        <strain evidence="5">ATCC30299</strain>
    </source>
</reference>
<evidence type="ECO:0000256" key="2">
    <source>
        <dbReference type="ARBA" id="ARBA00022490"/>
    </source>
</evidence>